<keyword evidence="10" id="KW-0663">Pyridoxal phosphate</keyword>
<dbReference type="InterPro" id="IPR005815">
    <property type="entry name" value="BioA"/>
</dbReference>
<dbReference type="InterPro" id="IPR005814">
    <property type="entry name" value="Aminotrans_3"/>
</dbReference>
<evidence type="ECO:0000256" key="10">
    <source>
        <dbReference type="ARBA" id="ARBA00022898"/>
    </source>
</evidence>
<dbReference type="NCBIfam" id="NF004624">
    <property type="entry name" value="PRK05964.1"/>
    <property type="match status" value="1"/>
</dbReference>
<dbReference type="GO" id="GO:0004015">
    <property type="term" value="F:adenosylmethionine-8-amino-7-oxononanoate transaminase activity"/>
    <property type="evidence" value="ECO:0007669"/>
    <property type="project" value="UniProtKB-EC"/>
</dbReference>
<accession>A0A1W1EE95</accession>
<dbReference type="Gene3D" id="3.90.1150.10">
    <property type="entry name" value="Aspartate Aminotransferase, domain 1"/>
    <property type="match status" value="1"/>
</dbReference>
<dbReference type="GO" id="GO:0030170">
    <property type="term" value="F:pyridoxal phosphate binding"/>
    <property type="evidence" value="ECO:0007669"/>
    <property type="project" value="InterPro"/>
</dbReference>
<keyword evidence="5" id="KW-0963">Cytoplasm</keyword>
<dbReference type="Gene3D" id="3.40.640.10">
    <property type="entry name" value="Type I PLP-dependent aspartate aminotransferase-like (Major domain)"/>
    <property type="match status" value="1"/>
</dbReference>
<dbReference type="EMBL" id="FPKX01000045">
    <property type="protein sequence ID" value="SFZ98333.1"/>
    <property type="molecule type" value="Genomic_DNA"/>
</dbReference>
<dbReference type="PANTHER" id="PTHR42684:SF17">
    <property type="entry name" value="ADENOSYLMETHIONINE-8-AMINO-7-OXONONANOATE AMINOTRANSFERASE"/>
    <property type="match status" value="1"/>
</dbReference>
<dbReference type="PIRSF" id="PIRSF000521">
    <property type="entry name" value="Transaminase_4ab_Lys_Orn"/>
    <property type="match status" value="1"/>
</dbReference>
<gene>
    <name evidence="11" type="ORF">MNB_SV-5-697</name>
</gene>
<evidence type="ECO:0000256" key="7">
    <source>
        <dbReference type="ARBA" id="ARBA00022679"/>
    </source>
</evidence>
<comment type="subcellular location">
    <subcellularLocation>
        <location evidence="2">Cytoplasm</location>
    </subcellularLocation>
</comment>
<keyword evidence="9" id="KW-0093">Biotin biosynthesis</keyword>
<protein>
    <submittedName>
        <fullName evidence="11">Adenosylmethionine-8-amino-7-oxononanoate aminotransferase</fullName>
        <ecNumber evidence="11">2.6.1.62</ecNumber>
    </submittedName>
</protein>
<evidence type="ECO:0000256" key="8">
    <source>
        <dbReference type="ARBA" id="ARBA00022691"/>
    </source>
</evidence>
<evidence type="ECO:0000256" key="6">
    <source>
        <dbReference type="ARBA" id="ARBA00022576"/>
    </source>
</evidence>
<keyword evidence="8" id="KW-0949">S-adenosyl-L-methionine</keyword>
<dbReference type="PANTHER" id="PTHR42684">
    <property type="entry name" value="ADENOSYLMETHIONINE-8-AMINO-7-OXONONANOATE AMINOTRANSFERASE"/>
    <property type="match status" value="1"/>
</dbReference>
<evidence type="ECO:0000256" key="3">
    <source>
        <dbReference type="ARBA" id="ARBA00004746"/>
    </source>
</evidence>
<dbReference type="NCBIfam" id="TIGR00508">
    <property type="entry name" value="bioA"/>
    <property type="match status" value="1"/>
</dbReference>
<dbReference type="AlphaFoldDB" id="A0A1W1EE95"/>
<proteinExistence type="inferred from homology"/>
<dbReference type="InterPro" id="IPR015424">
    <property type="entry name" value="PyrdxlP-dep_Trfase"/>
</dbReference>
<comment type="pathway">
    <text evidence="3">Cofactor biosynthesis; biotin biosynthesis.</text>
</comment>
<dbReference type="UniPathway" id="UPA00078"/>
<reference evidence="11" key="1">
    <citation type="submission" date="2016-10" db="EMBL/GenBank/DDBJ databases">
        <authorList>
            <person name="de Groot N.N."/>
        </authorList>
    </citation>
    <scope>NUCLEOTIDE SEQUENCE</scope>
</reference>
<dbReference type="FunFam" id="3.40.640.10:FF:000078">
    <property type="entry name" value="Adenosylmethionine-8-amino-7-oxononanoate aminotransferase"/>
    <property type="match status" value="1"/>
</dbReference>
<evidence type="ECO:0000256" key="9">
    <source>
        <dbReference type="ARBA" id="ARBA00022756"/>
    </source>
</evidence>
<comment type="subunit">
    <text evidence="4">Homodimer.</text>
</comment>
<dbReference type="HAMAP" id="MF_00834">
    <property type="entry name" value="BioA"/>
    <property type="match status" value="1"/>
</dbReference>
<evidence type="ECO:0000256" key="1">
    <source>
        <dbReference type="ARBA" id="ARBA00001933"/>
    </source>
</evidence>
<evidence type="ECO:0000256" key="5">
    <source>
        <dbReference type="ARBA" id="ARBA00022490"/>
    </source>
</evidence>
<dbReference type="InterPro" id="IPR015421">
    <property type="entry name" value="PyrdxlP-dep_Trfase_major"/>
</dbReference>
<evidence type="ECO:0000256" key="2">
    <source>
        <dbReference type="ARBA" id="ARBA00004496"/>
    </source>
</evidence>
<sequence length="437" mass="49424">MHNQNNKIMERDLEVIWHPCTQMKDHETLPLIPIKSGKGVYLYDFEGNSYIDAVSSWWVNLFGHSNEKINKKIKEQLDTLEHVLLAGFTHEPAVELAHKLVNMTPEELKKVFYVDNGSSAVEAALKMSYHYHLNRGKRKHIFLSLKNSYHGETIGALSVGDVSLYKETYEQLLISNMQVPVPEDQSKEAAEVALKVLEEVLSKKSSEISALIVEPLIQGAGGMHMYSPDYLEGARVLTKKYDVHLIADEIMTGFGRTGEMFAFDHTNVSPDFMTLSKGLTGGYLPLSVVMTTDDVYNAFYCDYNEHKAFLHSHSYTGNPLACAAALATMEIFEKNDIISDNKKKAAYIKSETEKFLELDNVKEVRQQGMVTAIELKGYDATRRIGLDIYKFALTQGVLLRPLGHIIYFMPPYIISYEEIDKMILVAYDGIKNLNKNS</sequence>
<dbReference type="GO" id="GO:0005737">
    <property type="term" value="C:cytoplasm"/>
    <property type="evidence" value="ECO:0007669"/>
    <property type="project" value="UniProtKB-SubCell"/>
</dbReference>
<dbReference type="InterPro" id="IPR049704">
    <property type="entry name" value="Aminotrans_3_PPA_site"/>
</dbReference>
<dbReference type="EC" id="2.6.1.62" evidence="11"/>
<comment type="cofactor">
    <cofactor evidence="1">
        <name>pyridoxal 5'-phosphate</name>
        <dbReference type="ChEBI" id="CHEBI:597326"/>
    </cofactor>
</comment>
<keyword evidence="7 11" id="KW-0808">Transferase</keyword>
<organism evidence="11">
    <name type="scientific">hydrothermal vent metagenome</name>
    <dbReference type="NCBI Taxonomy" id="652676"/>
    <lineage>
        <taxon>unclassified sequences</taxon>
        <taxon>metagenomes</taxon>
        <taxon>ecological metagenomes</taxon>
    </lineage>
</organism>
<evidence type="ECO:0000313" key="11">
    <source>
        <dbReference type="EMBL" id="SFZ98333.1"/>
    </source>
</evidence>
<dbReference type="PROSITE" id="PS00600">
    <property type="entry name" value="AA_TRANSFER_CLASS_3"/>
    <property type="match status" value="1"/>
</dbReference>
<dbReference type="CDD" id="cd00610">
    <property type="entry name" value="OAT_like"/>
    <property type="match status" value="1"/>
</dbReference>
<dbReference type="GO" id="GO:0009102">
    <property type="term" value="P:biotin biosynthetic process"/>
    <property type="evidence" value="ECO:0007669"/>
    <property type="project" value="UniProtKB-UniPathway"/>
</dbReference>
<name>A0A1W1EE95_9ZZZZ</name>
<keyword evidence="6 11" id="KW-0032">Aminotransferase</keyword>
<dbReference type="SUPFAM" id="SSF53383">
    <property type="entry name" value="PLP-dependent transferases"/>
    <property type="match status" value="1"/>
</dbReference>
<dbReference type="InterPro" id="IPR015422">
    <property type="entry name" value="PyrdxlP-dep_Trfase_small"/>
</dbReference>
<evidence type="ECO:0000256" key="4">
    <source>
        <dbReference type="ARBA" id="ARBA00011738"/>
    </source>
</evidence>
<dbReference type="Pfam" id="PF00202">
    <property type="entry name" value="Aminotran_3"/>
    <property type="match status" value="1"/>
</dbReference>